<proteinExistence type="predicted"/>
<feature type="transmembrane region" description="Helical" evidence="6">
    <location>
        <begin position="61"/>
        <end position="84"/>
    </location>
</feature>
<feature type="transmembrane region" description="Helical" evidence="6">
    <location>
        <begin position="122"/>
        <end position="142"/>
    </location>
</feature>
<dbReference type="PANTHER" id="PTHR36115">
    <property type="entry name" value="PROLINE-RICH ANTIGEN HOMOLOG-RELATED"/>
    <property type="match status" value="1"/>
</dbReference>
<dbReference type="EMBL" id="UINC01001443">
    <property type="protein sequence ID" value="SUZ80833.1"/>
    <property type="molecule type" value="Genomic_DNA"/>
</dbReference>
<dbReference type="InterPro" id="IPR051791">
    <property type="entry name" value="Pra-immunoreactive"/>
</dbReference>
<dbReference type="GO" id="GO:0005886">
    <property type="term" value="C:plasma membrane"/>
    <property type="evidence" value="ECO:0007669"/>
    <property type="project" value="UniProtKB-SubCell"/>
</dbReference>
<comment type="subcellular location">
    <subcellularLocation>
        <location evidence="1">Cell membrane</location>
        <topology evidence="1">Multi-pass membrane protein</topology>
    </subcellularLocation>
</comment>
<keyword evidence="4 6" id="KW-1133">Transmembrane helix</keyword>
<keyword evidence="3 6" id="KW-0812">Transmembrane</keyword>
<dbReference type="AlphaFoldDB" id="A0A381QTE0"/>
<gene>
    <name evidence="8" type="ORF">METZ01_LOCUS33687</name>
</gene>
<feature type="transmembrane region" description="Helical" evidence="6">
    <location>
        <begin position="30"/>
        <end position="49"/>
    </location>
</feature>
<reference evidence="8" key="1">
    <citation type="submission" date="2018-05" db="EMBL/GenBank/DDBJ databases">
        <authorList>
            <person name="Lanie J.A."/>
            <person name="Ng W.-L."/>
            <person name="Kazmierczak K.M."/>
            <person name="Andrzejewski T.M."/>
            <person name="Davidsen T.M."/>
            <person name="Wayne K.J."/>
            <person name="Tettelin H."/>
            <person name="Glass J.I."/>
            <person name="Rusch D."/>
            <person name="Podicherti R."/>
            <person name="Tsui H.-C.T."/>
            <person name="Winkler M.E."/>
        </authorList>
    </citation>
    <scope>NUCLEOTIDE SEQUENCE</scope>
</reference>
<evidence type="ECO:0000256" key="2">
    <source>
        <dbReference type="ARBA" id="ARBA00022475"/>
    </source>
</evidence>
<dbReference type="InterPro" id="IPR010432">
    <property type="entry name" value="RDD"/>
</dbReference>
<evidence type="ECO:0000256" key="6">
    <source>
        <dbReference type="SAM" id="Phobius"/>
    </source>
</evidence>
<dbReference type="Pfam" id="PF06271">
    <property type="entry name" value="RDD"/>
    <property type="match status" value="1"/>
</dbReference>
<evidence type="ECO:0000256" key="4">
    <source>
        <dbReference type="ARBA" id="ARBA00022989"/>
    </source>
</evidence>
<evidence type="ECO:0000256" key="5">
    <source>
        <dbReference type="ARBA" id="ARBA00023136"/>
    </source>
</evidence>
<evidence type="ECO:0000313" key="8">
    <source>
        <dbReference type="EMBL" id="SUZ80833.1"/>
    </source>
</evidence>
<dbReference type="PANTHER" id="PTHR36115:SF6">
    <property type="entry name" value="PROLINE-RICH ANTIGEN HOMOLOG"/>
    <property type="match status" value="1"/>
</dbReference>
<organism evidence="8">
    <name type="scientific">marine metagenome</name>
    <dbReference type="NCBI Taxonomy" id="408172"/>
    <lineage>
        <taxon>unclassified sequences</taxon>
        <taxon>metagenomes</taxon>
        <taxon>ecological metagenomes</taxon>
    </lineage>
</organism>
<protein>
    <recommendedName>
        <fullName evidence="7">RDD domain-containing protein</fullName>
    </recommendedName>
</protein>
<feature type="domain" description="RDD" evidence="7">
    <location>
        <begin position="17"/>
        <end position="157"/>
    </location>
</feature>
<evidence type="ECO:0000259" key="7">
    <source>
        <dbReference type="Pfam" id="PF06271"/>
    </source>
</evidence>
<evidence type="ECO:0000256" key="1">
    <source>
        <dbReference type="ARBA" id="ARBA00004651"/>
    </source>
</evidence>
<sequence length="179" mass="19393">MTDHHPMPEATGRPSAAAWWSRGKAAIVDFLIFVGLAILPGVPFVVGLVMGLEEKGASQGFGWGLVVIGSLGWLAVLVWSGWFFGYRQGVTGSTPGKRRLHIRLVDAGTDEPPGGARGVGRWLVPSLVNQVVGVFFIVDYLWPLWDSKDQRLTDKIFGTRVVVAGSRTDEAWSPPNPIS</sequence>
<evidence type="ECO:0000256" key="3">
    <source>
        <dbReference type="ARBA" id="ARBA00022692"/>
    </source>
</evidence>
<accession>A0A381QTE0</accession>
<name>A0A381QTE0_9ZZZZ</name>
<keyword evidence="2" id="KW-1003">Cell membrane</keyword>
<keyword evidence="5 6" id="KW-0472">Membrane</keyword>